<evidence type="ECO:0008006" key="3">
    <source>
        <dbReference type="Google" id="ProtNLM"/>
    </source>
</evidence>
<organism evidence="1 2">
    <name type="scientific">Choiromyces venosus 120613-1</name>
    <dbReference type="NCBI Taxonomy" id="1336337"/>
    <lineage>
        <taxon>Eukaryota</taxon>
        <taxon>Fungi</taxon>
        <taxon>Dikarya</taxon>
        <taxon>Ascomycota</taxon>
        <taxon>Pezizomycotina</taxon>
        <taxon>Pezizomycetes</taxon>
        <taxon>Pezizales</taxon>
        <taxon>Tuberaceae</taxon>
        <taxon>Choiromyces</taxon>
    </lineage>
</organism>
<feature type="non-terminal residue" evidence="1">
    <location>
        <position position="1"/>
    </location>
</feature>
<dbReference type="Proteomes" id="UP000276215">
    <property type="component" value="Unassembled WGS sequence"/>
</dbReference>
<name>A0A3N4J6F8_9PEZI</name>
<accession>A0A3N4J6F8</accession>
<reference evidence="1 2" key="1">
    <citation type="journal article" date="2018" name="Nat. Ecol. Evol.">
        <title>Pezizomycetes genomes reveal the molecular basis of ectomycorrhizal truffle lifestyle.</title>
        <authorList>
            <person name="Murat C."/>
            <person name="Payen T."/>
            <person name="Noel B."/>
            <person name="Kuo A."/>
            <person name="Morin E."/>
            <person name="Chen J."/>
            <person name="Kohler A."/>
            <person name="Krizsan K."/>
            <person name="Balestrini R."/>
            <person name="Da Silva C."/>
            <person name="Montanini B."/>
            <person name="Hainaut M."/>
            <person name="Levati E."/>
            <person name="Barry K.W."/>
            <person name="Belfiori B."/>
            <person name="Cichocki N."/>
            <person name="Clum A."/>
            <person name="Dockter R.B."/>
            <person name="Fauchery L."/>
            <person name="Guy J."/>
            <person name="Iotti M."/>
            <person name="Le Tacon F."/>
            <person name="Lindquist E.A."/>
            <person name="Lipzen A."/>
            <person name="Malagnac F."/>
            <person name="Mello A."/>
            <person name="Molinier V."/>
            <person name="Miyauchi S."/>
            <person name="Poulain J."/>
            <person name="Riccioni C."/>
            <person name="Rubini A."/>
            <person name="Sitrit Y."/>
            <person name="Splivallo R."/>
            <person name="Traeger S."/>
            <person name="Wang M."/>
            <person name="Zifcakova L."/>
            <person name="Wipf D."/>
            <person name="Zambonelli A."/>
            <person name="Paolocci F."/>
            <person name="Nowrousian M."/>
            <person name="Ottonello S."/>
            <person name="Baldrian P."/>
            <person name="Spatafora J.W."/>
            <person name="Henrissat B."/>
            <person name="Nagy L.G."/>
            <person name="Aury J.M."/>
            <person name="Wincker P."/>
            <person name="Grigoriev I.V."/>
            <person name="Bonfante P."/>
            <person name="Martin F.M."/>
        </authorList>
    </citation>
    <scope>NUCLEOTIDE SEQUENCE [LARGE SCALE GENOMIC DNA]</scope>
    <source>
        <strain evidence="1 2">120613-1</strain>
    </source>
</reference>
<keyword evidence="2" id="KW-1185">Reference proteome</keyword>
<dbReference type="AlphaFoldDB" id="A0A3N4J6F8"/>
<sequence>FYPLPEEDFCILLYQLFYPHHLKDYSQIFGCSRTQLLVVLNDIIIYLVKQYKQTLK</sequence>
<protein>
    <recommendedName>
        <fullName evidence="3">Transposase Helix-turn-helix domain-containing protein</fullName>
    </recommendedName>
</protein>
<evidence type="ECO:0000313" key="1">
    <source>
        <dbReference type="EMBL" id="RPA93765.1"/>
    </source>
</evidence>
<gene>
    <name evidence="1" type="ORF">L873DRAFT_1703688</name>
</gene>
<evidence type="ECO:0000313" key="2">
    <source>
        <dbReference type="Proteomes" id="UP000276215"/>
    </source>
</evidence>
<dbReference type="EMBL" id="ML120446">
    <property type="protein sequence ID" value="RPA93765.1"/>
    <property type="molecule type" value="Genomic_DNA"/>
</dbReference>
<proteinExistence type="predicted"/>